<dbReference type="Proteomes" id="UP000198623">
    <property type="component" value="Unassembled WGS sequence"/>
</dbReference>
<dbReference type="InterPro" id="IPR042270">
    <property type="entry name" value="DusC_C"/>
</dbReference>
<dbReference type="PANTHER" id="PTHR11082">
    <property type="entry name" value="TRNA-DIHYDROURIDINE SYNTHASE"/>
    <property type="match status" value="1"/>
</dbReference>
<comment type="catalytic activity">
    <reaction evidence="9">
        <text>5,6-dihydrouridine(16) in tRNA + NADP(+) = uridine(16) in tRNA + NADPH + H(+)</text>
        <dbReference type="Rhea" id="RHEA:53376"/>
        <dbReference type="Rhea" id="RHEA-COMP:13543"/>
        <dbReference type="Rhea" id="RHEA-COMP:13544"/>
        <dbReference type="ChEBI" id="CHEBI:15378"/>
        <dbReference type="ChEBI" id="CHEBI:57783"/>
        <dbReference type="ChEBI" id="CHEBI:58349"/>
        <dbReference type="ChEBI" id="CHEBI:65315"/>
        <dbReference type="ChEBI" id="CHEBI:74443"/>
    </reaction>
</comment>
<dbReference type="EC" id="1.3.1.-" evidence="9"/>
<dbReference type="InterPro" id="IPR001269">
    <property type="entry name" value="DUS_fam"/>
</dbReference>
<evidence type="ECO:0000256" key="11">
    <source>
        <dbReference type="PIRSR" id="PIRSR006621-1"/>
    </source>
</evidence>
<comment type="catalytic activity">
    <reaction evidence="9">
        <text>5,6-dihydrouridine(16) in tRNA + NAD(+) = uridine(16) in tRNA + NADH + H(+)</text>
        <dbReference type="Rhea" id="RHEA:53380"/>
        <dbReference type="Rhea" id="RHEA-COMP:13543"/>
        <dbReference type="Rhea" id="RHEA-COMP:13544"/>
        <dbReference type="ChEBI" id="CHEBI:15378"/>
        <dbReference type="ChEBI" id="CHEBI:57540"/>
        <dbReference type="ChEBI" id="CHEBI:57945"/>
        <dbReference type="ChEBI" id="CHEBI:65315"/>
        <dbReference type="ChEBI" id="CHEBI:74443"/>
    </reaction>
</comment>
<dbReference type="Pfam" id="PF01207">
    <property type="entry name" value="Dus"/>
    <property type="match status" value="1"/>
</dbReference>
<feature type="site" description="Interacts with tRNA; defines subfamily-specific binding signature" evidence="9">
    <location>
        <position position="288"/>
    </location>
</feature>
<evidence type="ECO:0000259" key="13">
    <source>
        <dbReference type="Pfam" id="PF01207"/>
    </source>
</evidence>
<feature type="site" description="Interacts with tRNA; defines subfamily-specific binding signature" evidence="9">
    <location>
        <position position="286"/>
    </location>
</feature>
<dbReference type="RefSeq" id="WP_177201217.1">
    <property type="nucleotide sequence ID" value="NZ_FOOU01000014.1"/>
</dbReference>
<feature type="binding site" evidence="9 12">
    <location>
        <position position="78"/>
    </location>
    <ligand>
        <name>FMN</name>
        <dbReference type="ChEBI" id="CHEBI:58210"/>
    </ligand>
</feature>
<evidence type="ECO:0000256" key="7">
    <source>
        <dbReference type="ARBA" id="ARBA00022884"/>
    </source>
</evidence>
<organism evidence="14 15">
    <name type="scientific">Neptunomonas qingdaonensis</name>
    <dbReference type="NCBI Taxonomy" id="1045558"/>
    <lineage>
        <taxon>Bacteria</taxon>
        <taxon>Pseudomonadati</taxon>
        <taxon>Pseudomonadota</taxon>
        <taxon>Gammaproteobacteria</taxon>
        <taxon>Oceanospirillales</taxon>
        <taxon>Oceanospirillaceae</taxon>
        <taxon>Neptunomonas</taxon>
    </lineage>
</organism>
<dbReference type="SUPFAM" id="SSF51395">
    <property type="entry name" value="FMN-linked oxidoreductases"/>
    <property type="match status" value="1"/>
</dbReference>
<comment type="similarity">
    <text evidence="10">Belongs to the dus family.</text>
</comment>
<keyword evidence="5 9" id="KW-0819">tRNA processing</keyword>
<sequence>MNATKVNTQTGKIILAPMEGVVDATMRHLISRLGGVDLCVTEFIRITGYVLPEKEFLKSAPELATQGRTAAGIPVVIQLLGSEPELLAMNAERAAQMGAPAIDLNFGCPSKTVNKHRGGAVLLDEPDIIHDIVRAVRQAVPANIPVTAKMRLGNLDKSLAIDNALAIQEAGANSLAVHARTKVEGYKPPAHWEWIGRIKERVDLPVVANGEVWNCEDYQRCRELSGCDDVMIGRGLIARPELGLMIKSFQLGQSSEGEAWSKIILLLLEYFDFVEQKLPPKYVHGRIKQWLHMMRPQRGEAEKLFFEVKTINDLNDLRSILEREL</sequence>
<feature type="active site" description="Proton donor" evidence="9 11">
    <location>
        <position position="108"/>
    </location>
</feature>
<dbReference type="InterPro" id="IPR032886">
    <property type="entry name" value="DusC"/>
</dbReference>
<dbReference type="GO" id="GO:0102262">
    <property type="term" value="F:tRNA-dihydrouridine16 synthase activity"/>
    <property type="evidence" value="ECO:0007669"/>
    <property type="project" value="RHEA"/>
</dbReference>
<evidence type="ECO:0000256" key="2">
    <source>
        <dbReference type="ARBA" id="ARBA00022555"/>
    </source>
</evidence>
<dbReference type="Gene3D" id="1.20.225.30">
    <property type="entry name" value="Dihydrouridine synthase, C-terminal recognition domain"/>
    <property type="match status" value="1"/>
</dbReference>
<name>A0A1I2V2E7_9GAMM</name>
<dbReference type="EMBL" id="FOOU01000014">
    <property type="protein sequence ID" value="SFG81416.1"/>
    <property type="molecule type" value="Genomic_DNA"/>
</dbReference>
<keyword evidence="8 9" id="KW-0560">Oxidoreductase</keyword>
<dbReference type="CDD" id="cd02801">
    <property type="entry name" value="DUS_like_FMN"/>
    <property type="match status" value="1"/>
</dbReference>
<evidence type="ECO:0000256" key="5">
    <source>
        <dbReference type="ARBA" id="ARBA00022694"/>
    </source>
</evidence>
<dbReference type="PANTHER" id="PTHR11082:SF26">
    <property type="entry name" value="TRNA-DIHYDROURIDINE(16) SYNTHASE"/>
    <property type="match status" value="1"/>
</dbReference>
<feature type="site" description="Interacts with tRNA" evidence="9">
    <location>
        <position position="105"/>
    </location>
</feature>
<evidence type="ECO:0000256" key="8">
    <source>
        <dbReference type="ARBA" id="ARBA00023002"/>
    </source>
</evidence>
<keyword evidence="6 9" id="KW-0521">NADP</keyword>
<keyword evidence="2 9" id="KW-0820">tRNA-binding</keyword>
<comment type="similarity">
    <text evidence="9">Belongs to the Dus family. DusC subfamily.</text>
</comment>
<keyword evidence="4 9" id="KW-0288">FMN</keyword>
<evidence type="ECO:0000256" key="4">
    <source>
        <dbReference type="ARBA" id="ARBA00022643"/>
    </source>
</evidence>
<feature type="binding site" evidence="12">
    <location>
        <position position="178"/>
    </location>
    <ligand>
        <name>FMN</name>
        <dbReference type="ChEBI" id="CHEBI:58210"/>
    </ligand>
</feature>
<dbReference type="HAMAP" id="MF_02043">
    <property type="entry name" value="DusC_subfam"/>
    <property type="match status" value="1"/>
</dbReference>
<evidence type="ECO:0000313" key="15">
    <source>
        <dbReference type="Proteomes" id="UP000198623"/>
    </source>
</evidence>
<feature type="binding site" evidence="9">
    <location>
        <begin position="209"/>
        <end position="211"/>
    </location>
    <ligand>
        <name>FMN</name>
        <dbReference type="ChEBI" id="CHEBI:58210"/>
    </ligand>
</feature>
<dbReference type="GO" id="GO:0010181">
    <property type="term" value="F:FMN binding"/>
    <property type="evidence" value="ECO:0007669"/>
    <property type="project" value="UniProtKB-UniRule"/>
</dbReference>
<dbReference type="InterPro" id="IPR035587">
    <property type="entry name" value="DUS-like_FMN-bd"/>
</dbReference>
<keyword evidence="15" id="KW-1185">Reference proteome</keyword>
<evidence type="ECO:0000256" key="10">
    <source>
        <dbReference type="PIRNR" id="PIRNR006621"/>
    </source>
</evidence>
<dbReference type="PROSITE" id="PS01136">
    <property type="entry name" value="UPF0034"/>
    <property type="match status" value="1"/>
</dbReference>
<protein>
    <recommendedName>
        <fullName evidence="9">tRNA-dihydrouridine(16) synthase</fullName>
        <ecNumber evidence="9">1.3.1.-</ecNumber>
    </recommendedName>
    <alternativeName>
        <fullName evidence="9">U16-specific dihydrouridine synthase</fullName>
        <shortName evidence="9">U16-specific Dus</shortName>
    </alternativeName>
    <alternativeName>
        <fullName evidence="9">tRNA-dihydrouridine synthase C</fullName>
    </alternativeName>
</protein>
<feature type="domain" description="DUS-like FMN-binding" evidence="13">
    <location>
        <begin position="14"/>
        <end position="245"/>
    </location>
</feature>
<feature type="site" description="Interacts with tRNA; defines subfamily-specific binding signature" evidence="9">
    <location>
        <position position="309"/>
    </location>
</feature>
<gene>
    <name evidence="9" type="primary">dusC</name>
    <name evidence="14" type="ORF">SAMN05216175_11483</name>
</gene>
<dbReference type="InterPro" id="IPR013785">
    <property type="entry name" value="Aldolase_TIM"/>
</dbReference>
<dbReference type="Gene3D" id="3.20.20.70">
    <property type="entry name" value="Aldolase class I"/>
    <property type="match status" value="1"/>
</dbReference>
<feature type="binding site" evidence="9 12">
    <location>
        <position position="149"/>
    </location>
    <ligand>
        <name>FMN</name>
        <dbReference type="ChEBI" id="CHEBI:58210"/>
    </ligand>
</feature>
<evidence type="ECO:0000256" key="12">
    <source>
        <dbReference type="PIRSR" id="PIRSR006621-2"/>
    </source>
</evidence>
<comment type="function">
    <text evidence="9">Catalyzes the synthesis of 5,6-dihydrouridine (D), a modified base found in the D-loop of most tRNAs, via the reduction of the C5-C6 double bond in target uridines. Specifically modifies U16 in tRNAs.</text>
</comment>
<reference evidence="15" key="1">
    <citation type="submission" date="2016-10" db="EMBL/GenBank/DDBJ databases">
        <authorList>
            <person name="Varghese N."/>
            <person name="Submissions S."/>
        </authorList>
    </citation>
    <scope>NUCLEOTIDE SEQUENCE [LARGE SCALE GENOMIC DNA]</scope>
    <source>
        <strain evidence="15">CGMCC 1.10971</strain>
    </source>
</reference>
<dbReference type="GO" id="GO:0050660">
    <property type="term" value="F:flavin adenine dinucleotide binding"/>
    <property type="evidence" value="ECO:0007669"/>
    <property type="project" value="InterPro"/>
</dbReference>
<evidence type="ECO:0000256" key="3">
    <source>
        <dbReference type="ARBA" id="ARBA00022630"/>
    </source>
</evidence>
<evidence type="ECO:0000256" key="9">
    <source>
        <dbReference type="HAMAP-Rule" id="MF_02043"/>
    </source>
</evidence>
<evidence type="ECO:0000256" key="1">
    <source>
        <dbReference type="ARBA" id="ARBA00001917"/>
    </source>
</evidence>
<keyword evidence="12" id="KW-0547">Nucleotide-binding</keyword>
<proteinExistence type="inferred from homology"/>
<accession>A0A1I2V2E7</accession>
<feature type="binding site" evidence="9 12">
    <location>
        <begin position="233"/>
        <end position="234"/>
    </location>
    <ligand>
        <name>FMN</name>
        <dbReference type="ChEBI" id="CHEBI:58210"/>
    </ligand>
</feature>
<dbReference type="InterPro" id="IPR018517">
    <property type="entry name" value="tRNA_hU_synthase_CS"/>
</dbReference>
<evidence type="ECO:0000256" key="6">
    <source>
        <dbReference type="ARBA" id="ARBA00022857"/>
    </source>
</evidence>
<keyword evidence="3 9" id="KW-0285">Flavoprotein</keyword>
<dbReference type="AlphaFoldDB" id="A0A1I2V2E7"/>
<feature type="site" description="Interacts with tRNA; defines subfamily-specific binding signature" evidence="9">
    <location>
        <position position="45"/>
    </location>
</feature>
<comment type="cofactor">
    <cofactor evidence="1 9 10 12">
        <name>FMN</name>
        <dbReference type="ChEBI" id="CHEBI:58210"/>
    </cofactor>
</comment>
<evidence type="ECO:0000313" key="14">
    <source>
        <dbReference type="EMBL" id="SFG81416.1"/>
    </source>
</evidence>
<dbReference type="STRING" id="1045558.SAMN05216175_11483"/>
<dbReference type="PIRSF" id="PIRSF006621">
    <property type="entry name" value="Dus"/>
    <property type="match status" value="1"/>
</dbReference>
<feature type="site" description="Interacts with tRNA" evidence="9">
    <location>
        <position position="186"/>
    </location>
</feature>
<dbReference type="GO" id="GO:0000049">
    <property type="term" value="F:tRNA binding"/>
    <property type="evidence" value="ECO:0007669"/>
    <property type="project" value="UniProtKB-UniRule"/>
</dbReference>
<comment type="caution">
    <text evidence="9">Lacks conserved residue(s) required for the propagation of feature annotation.</text>
</comment>
<keyword evidence="7 9" id="KW-0694">RNA-binding</keyword>